<dbReference type="Pfam" id="PF05368">
    <property type="entry name" value="NmrA"/>
    <property type="match status" value="1"/>
</dbReference>
<sequence length="273" mass="29952">MTILVTGATGNVGRHVVDQLIRSGARVRALTRNPATANLPKSVEIVYGELTDPQTLVPALDGVTAMHLITFNGADSAPLQTGAEIVALAEKAGVRKVTLLWNGERGPVEEAVEASHLEWTHLQPPVEFMSNAKEWAESIRSEGVIRHLNGQVLSAMIHEADIGSVAAKVLMEDGHAFKSYTLTGPEVLSIPDKLRLLSAEIGRDIQFVELSAEEERTKMRQAGIQEDVIEYVVGWYANPPEESYLLLPTVEQITGRPARTFAQWLAENREKFI</sequence>
<dbReference type="EMBL" id="QUBQ01000001">
    <property type="protein sequence ID" value="REK77693.1"/>
    <property type="molecule type" value="Genomic_DNA"/>
</dbReference>
<dbReference type="PANTHER" id="PTHR43162">
    <property type="match status" value="1"/>
</dbReference>
<name>A0A371PNI5_9BACL</name>
<dbReference type="InterPro" id="IPR036291">
    <property type="entry name" value="NAD(P)-bd_dom_sf"/>
</dbReference>
<dbReference type="InterPro" id="IPR051604">
    <property type="entry name" value="Ergot_Alk_Oxidoreductase"/>
</dbReference>
<reference evidence="2 3" key="1">
    <citation type="submission" date="2018-08" db="EMBL/GenBank/DDBJ databases">
        <title>Paenibacillus sp. M4BSY-1, whole genome shotgun sequence.</title>
        <authorList>
            <person name="Tuo L."/>
        </authorList>
    </citation>
    <scope>NUCLEOTIDE SEQUENCE [LARGE SCALE GENOMIC DNA]</scope>
    <source>
        <strain evidence="2 3">M4BSY-1</strain>
    </source>
</reference>
<gene>
    <name evidence="2" type="ORF">DX130_12075</name>
</gene>
<proteinExistence type="predicted"/>
<dbReference type="Gene3D" id="3.40.50.720">
    <property type="entry name" value="NAD(P)-binding Rossmann-like Domain"/>
    <property type="match status" value="1"/>
</dbReference>
<dbReference type="RefSeq" id="WP_116045483.1">
    <property type="nucleotide sequence ID" value="NZ_QUBQ01000001.1"/>
</dbReference>
<dbReference type="PANTHER" id="PTHR43162:SF1">
    <property type="entry name" value="PRESTALK A DIFFERENTIATION PROTEIN A"/>
    <property type="match status" value="1"/>
</dbReference>
<evidence type="ECO:0000313" key="3">
    <source>
        <dbReference type="Proteomes" id="UP000261905"/>
    </source>
</evidence>
<feature type="domain" description="NmrA-like" evidence="1">
    <location>
        <begin position="2"/>
        <end position="97"/>
    </location>
</feature>
<comment type="caution">
    <text evidence="2">The sequence shown here is derived from an EMBL/GenBank/DDBJ whole genome shotgun (WGS) entry which is preliminary data.</text>
</comment>
<dbReference type="InterPro" id="IPR008030">
    <property type="entry name" value="NmrA-like"/>
</dbReference>
<accession>A0A371PNI5</accession>
<organism evidence="2 3">
    <name type="scientific">Paenibacillus paeoniae</name>
    <dbReference type="NCBI Taxonomy" id="2292705"/>
    <lineage>
        <taxon>Bacteria</taxon>
        <taxon>Bacillati</taxon>
        <taxon>Bacillota</taxon>
        <taxon>Bacilli</taxon>
        <taxon>Bacillales</taxon>
        <taxon>Paenibacillaceae</taxon>
        <taxon>Paenibacillus</taxon>
    </lineage>
</organism>
<evidence type="ECO:0000259" key="1">
    <source>
        <dbReference type="Pfam" id="PF05368"/>
    </source>
</evidence>
<dbReference type="AlphaFoldDB" id="A0A371PNI5"/>
<dbReference type="SUPFAM" id="SSF51735">
    <property type="entry name" value="NAD(P)-binding Rossmann-fold domains"/>
    <property type="match status" value="1"/>
</dbReference>
<dbReference type="Gene3D" id="3.90.25.10">
    <property type="entry name" value="UDP-galactose 4-epimerase, domain 1"/>
    <property type="match status" value="1"/>
</dbReference>
<dbReference type="OrthoDB" id="339107at2"/>
<evidence type="ECO:0000313" key="2">
    <source>
        <dbReference type="EMBL" id="REK77693.1"/>
    </source>
</evidence>
<keyword evidence="3" id="KW-1185">Reference proteome</keyword>
<protein>
    <submittedName>
        <fullName evidence="2">NAD-dependent epimerase/dehydratase family protein</fullName>
    </submittedName>
</protein>
<dbReference type="Proteomes" id="UP000261905">
    <property type="component" value="Unassembled WGS sequence"/>
</dbReference>